<dbReference type="Pfam" id="PF12728">
    <property type="entry name" value="HTH_17"/>
    <property type="match status" value="1"/>
</dbReference>
<accession>A0A3A5KWC6</accession>
<sequence>MLRTEHVARITGLSASTLTKLRLTGGGPRYIKLGRAVVYDPDDIEAWLASNRRSSTSAVKSEQKRGA</sequence>
<organism evidence="2 3">
    <name type="scientific">Mesorhizobium waimense</name>
    <dbReference type="NCBI Taxonomy" id="1300307"/>
    <lineage>
        <taxon>Bacteria</taxon>
        <taxon>Pseudomonadati</taxon>
        <taxon>Pseudomonadota</taxon>
        <taxon>Alphaproteobacteria</taxon>
        <taxon>Hyphomicrobiales</taxon>
        <taxon>Phyllobacteriaceae</taxon>
        <taxon>Mesorhizobium</taxon>
    </lineage>
</organism>
<feature type="domain" description="Helix-turn-helix" evidence="1">
    <location>
        <begin position="1"/>
        <end position="52"/>
    </location>
</feature>
<dbReference type="InterPro" id="IPR041657">
    <property type="entry name" value="HTH_17"/>
</dbReference>
<dbReference type="OrthoDB" id="7364180at2"/>
<dbReference type="AlphaFoldDB" id="A0A3A5KWC6"/>
<dbReference type="GO" id="GO:0003677">
    <property type="term" value="F:DNA binding"/>
    <property type="evidence" value="ECO:0007669"/>
    <property type="project" value="UniProtKB-KW"/>
</dbReference>
<dbReference type="SUPFAM" id="SSF46955">
    <property type="entry name" value="Putative DNA-binding domain"/>
    <property type="match status" value="1"/>
</dbReference>
<name>A0A3A5KWC6_9HYPH</name>
<evidence type="ECO:0000313" key="3">
    <source>
        <dbReference type="Proteomes" id="UP000272706"/>
    </source>
</evidence>
<reference evidence="2 3" key="1">
    <citation type="submission" date="2018-09" db="EMBL/GenBank/DDBJ databases">
        <title>Mesorhizobium carmichaelinearum sp. nov. isolated from Carmichaelinea spp. root nodules in New Zealand.</title>
        <authorList>
            <person name="De Meyer S.E."/>
        </authorList>
    </citation>
    <scope>NUCLEOTIDE SEQUENCE [LARGE SCALE GENOMIC DNA]</scope>
    <source>
        <strain evidence="2 3">ICMP19557</strain>
    </source>
</reference>
<evidence type="ECO:0000313" key="2">
    <source>
        <dbReference type="EMBL" id="RJT39795.1"/>
    </source>
</evidence>
<dbReference type="InterPro" id="IPR009061">
    <property type="entry name" value="DNA-bd_dom_put_sf"/>
</dbReference>
<dbReference type="Proteomes" id="UP000272706">
    <property type="component" value="Unassembled WGS sequence"/>
</dbReference>
<evidence type="ECO:0000259" key="1">
    <source>
        <dbReference type="Pfam" id="PF12728"/>
    </source>
</evidence>
<keyword evidence="3" id="KW-1185">Reference proteome</keyword>
<dbReference type="EMBL" id="QZWZ01000008">
    <property type="protein sequence ID" value="RJT39795.1"/>
    <property type="molecule type" value="Genomic_DNA"/>
</dbReference>
<gene>
    <name evidence="2" type="ORF">D3227_13220</name>
</gene>
<protein>
    <submittedName>
        <fullName evidence="2">DNA-binding protein</fullName>
    </submittedName>
</protein>
<proteinExistence type="predicted"/>
<keyword evidence="2" id="KW-0238">DNA-binding</keyword>
<comment type="caution">
    <text evidence="2">The sequence shown here is derived from an EMBL/GenBank/DDBJ whole genome shotgun (WGS) entry which is preliminary data.</text>
</comment>